<feature type="domain" description="Glycosyltransferase subfamily 4-like N-terminal" evidence="3">
    <location>
        <begin position="13"/>
        <end position="158"/>
    </location>
</feature>
<evidence type="ECO:0000256" key="2">
    <source>
        <dbReference type="ARBA" id="ARBA00022679"/>
    </source>
</evidence>
<sequence length="358" mass="38960">MKILLVQDYLRSGGTERQSVLLANAFAAAGHPTQLLSFRPGGPLAPTLSPAVTRRTLQAFDTRLDFFAPGLCRAIRRTAPDVVLCMGRMANCYAGRIAATESSALTVATMRTGKPLPLLARRSLARVTHIVANSQAARATLQSRYAVPPERVSVIPNALVFPPLPQPEAAQARAALRREHRAPAQSTVLLDCAMFRPEKNQRALIEIAAGLRSDFDWQLWLAGDGEKLAECRARAARLGVTERVRFLGFVSDPRPLYAAADLAVHASRSESLCNFLLEAQAAGLPAVAARAQGIEECFTRPGETGLVIEPDDYDSFRQAILHFAQPKTRSLDRAPMHEEAHDPAAAYLALFTHLLSKN</sequence>
<evidence type="ECO:0000313" key="4">
    <source>
        <dbReference type="EMBL" id="KXU34703.1"/>
    </source>
</evidence>
<dbReference type="EMBL" id="LSZQ01000057">
    <property type="protein sequence ID" value="KXU34703.1"/>
    <property type="molecule type" value="Genomic_DNA"/>
</dbReference>
<reference evidence="5" key="1">
    <citation type="submission" date="2016-02" db="EMBL/GenBank/DDBJ databases">
        <authorList>
            <person name="Sanders J.G."/>
            <person name="Lin J.Y."/>
            <person name="Wertz J.T."/>
            <person name="Russell J.A."/>
            <person name="Moreau C.S."/>
            <person name="Powell S."/>
        </authorList>
    </citation>
    <scope>NUCLEOTIDE SEQUENCE [LARGE SCALE GENOMIC DNA]</scope>
    <source>
        <strain evidence="5">CAG34</strain>
    </source>
</reference>
<dbReference type="SUPFAM" id="SSF53756">
    <property type="entry name" value="UDP-Glycosyltransferase/glycogen phosphorylase"/>
    <property type="match status" value="1"/>
</dbReference>
<protein>
    <recommendedName>
        <fullName evidence="3">Glycosyltransferase subfamily 4-like N-terminal domain-containing protein</fullName>
    </recommendedName>
</protein>
<dbReference type="Gene3D" id="3.40.50.2000">
    <property type="entry name" value="Glycogen Phosphorylase B"/>
    <property type="match status" value="2"/>
</dbReference>
<gene>
    <name evidence="4" type="ORF">AXK11_07610</name>
</gene>
<dbReference type="Pfam" id="PF13439">
    <property type="entry name" value="Glyco_transf_4"/>
    <property type="match status" value="1"/>
</dbReference>
<dbReference type="CDD" id="cd03811">
    <property type="entry name" value="GT4_GT28_WabH-like"/>
    <property type="match status" value="1"/>
</dbReference>
<proteinExistence type="predicted"/>
<name>A0A139SJK1_9BACT</name>
<dbReference type="STRING" id="1548207.AXK11_07610"/>
<dbReference type="RefSeq" id="WP_068630896.1">
    <property type="nucleotide sequence ID" value="NZ_LSZQ01000057.1"/>
</dbReference>
<dbReference type="Pfam" id="PF13692">
    <property type="entry name" value="Glyco_trans_1_4"/>
    <property type="match status" value="1"/>
</dbReference>
<evidence type="ECO:0000256" key="1">
    <source>
        <dbReference type="ARBA" id="ARBA00022676"/>
    </source>
</evidence>
<dbReference type="Proteomes" id="UP000070058">
    <property type="component" value="Unassembled WGS sequence"/>
</dbReference>
<keyword evidence="2" id="KW-0808">Transferase</keyword>
<dbReference type="PANTHER" id="PTHR12526">
    <property type="entry name" value="GLYCOSYLTRANSFERASE"/>
    <property type="match status" value="1"/>
</dbReference>
<dbReference type="InterPro" id="IPR028098">
    <property type="entry name" value="Glyco_trans_4-like_N"/>
</dbReference>
<organism evidence="4 5">
    <name type="scientific">Cephaloticoccus primus</name>
    <dbReference type="NCBI Taxonomy" id="1548207"/>
    <lineage>
        <taxon>Bacteria</taxon>
        <taxon>Pseudomonadati</taxon>
        <taxon>Verrucomicrobiota</taxon>
        <taxon>Opitutia</taxon>
        <taxon>Opitutales</taxon>
        <taxon>Opitutaceae</taxon>
        <taxon>Cephaloticoccus</taxon>
    </lineage>
</organism>
<evidence type="ECO:0000259" key="3">
    <source>
        <dbReference type="Pfam" id="PF13439"/>
    </source>
</evidence>
<keyword evidence="5" id="KW-1185">Reference proteome</keyword>
<evidence type="ECO:0000313" key="5">
    <source>
        <dbReference type="Proteomes" id="UP000070058"/>
    </source>
</evidence>
<accession>A0A139SJK1</accession>
<dbReference type="AlphaFoldDB" id="A0A139SJK1"/>
<dbReference type="PANTHER" id="PTHR12526:SF510">
    <property type="entry name" value="D-INOSITOL 3-PHOSPHATE GLYCOSYLTRANSFERASE"/>
    <property type="match status" value="1"/>
</dbReference>
<dbReference type="GO" id="GO:0016757">
    <property type="term" value="F:glycosyltransferase activity"/>
    <property type="evidence" value="ECO:0007669"/>
    <property type="project" value="UniProtKB-KW"/>
</dbReference>
<comment type="caution">
    <text evidence="4">The sequence shown here is derived from an EMBL/GenBank/DDBJ whole genome shotgun (WGS) entry which is preliminary data.</text>
</comment>
<keyword evidence="1" id="KW-0328">Glycosyltransferase</keyword>
<dbReference type="OrthoDB" id="9806653at2"/>